<accession>A0A2A9ELU1</accession>
<sequence length="290" mass="29451">MVGVPAASRPRSAPWVLRTLGVLLLLVVIAAGLLVGSRPLPGGPSPSPTAEPAPTGPSPSPSPTASPTHALPLAGLHVVLDPGHNGGNAAAPAEVNAAVGDGRGGTKACNTVGTSTLSGYTEHAFTWDVAVRTQELLEADGAQVTLTRQDDDSVGPCVDVRGGTVGDVDADVLVSIHANGSENPDARGYFAIVSEPPLNDAQGEPSRELAAGLLTALEEAGFTPSGSYAGALSERADLGTLNWAERPAVLLELAEMRNAEDAALTESPEGRQRYAEAVAAGLRAWAAARE</sequence>
<evidence type="ECO:0000259" key="4">
    <source>
        <dbReference type="SMART" id="SM00646"/>
    </source>
</evidence>
<evidence type="ECO:0000256" key="1">
    <source>
        <dbReference type="ARBA" id="ARBA00022801"/>
    </source>
</evidence>
<reference evidence="5 6" key="1">
    <citation type="submission" date="2017-10" db="EMBL/GenBank/DDBJ databases">
        <title>Sequencing the genomes of 1000 actinobacteria strains.</title>
        <authorList>
            <person name="Klenk H.-P."/>
        </authorList>
    </citation>
    <scope>NUCLEOTIDE SEQUENCE [LARGE SCALE GENOMIC DNA]</scope>
    <source>
        <strain evidence="5 6">DSM 21838</strain>
    </source>
</reference>
<feature type="domain" description="MurNAc-LAA" evidence="4">
    <location>
        <begin position="168"/>
        <end position="283"/>
    </location>
</feature>
<evidence type="ECO:0000313" key="6">
    <source>
        <dbReference type="Proteomes" id="UP000222106"/>
    </source>
</evidence>
<keyword evidence="6" id="KW-1185">Reference proteome</keyword>
<dbReference type="CDD" id="cd02696">
    <property type="entry name" value="MurNAc-LAA"/>
    <property type="match status" value="1"/>
</dbReference>
<feature type="region of interest" description="Disordered" evidence="2">
    <location>
        <begin position="42"/>
        <end position="69"/>
    </location>
</feature>
<dbReference type="EMBL" id="PDJI01000004">
    <property type="protein sequence ID" value="PFG40057.1"/>
    <property type="molecule type" value="Genomic_DNA"/>
</dbReference>
<keyword evidence="3" id="KW-0812">Transmembrane</keyword>
<dbReference type="InterPro" id="IPR002508">
    <property type="entry name" value="MurNAc-LAA_cat"/>
</dbReference>
<feature type="transmembrane region" description="Helical" evidence="3">
    <location>
        <begin position="15"/>
        <end position="35"/>
    </location>
</feature>
<gene>
    <name evidence="5" type="ORF">ATJ97_2577</name>
</gene>
<dbReference type="Pfam" id="PF01520">
    <property type="entry name" value="Amidase_3"/>
    <property type="match status" value="1"/>
</dbReference>
<name>A0A2A9ELU1_9MICO</name>
<keyword evidence="3" id="KW-0472">Membrane</keyword>
<dbReference type="PANTHER" id="PTHR30404">
    <property type="entry name" value="N-ACETYLMURAMOYL-L-ALANINE AMIDASE"/>
    <property type="match status" value="1"/>
</dbReference>
<dbReference type="InterPro" id="IPR050695">
    <property type="entry name" value="N-acetylmuramoyl_amidase_3"/>
</dbReference>
<feature type="compositionally biased region" description="Pro residues" evidence="2">
    <location>
        <begin position="42"/>
        <end position="64"/>
    </location>
</feature>
<dbReference type="GO" id="GO:0008745">
    <property type="term" value="F:N-acetylmuramoyl-L-alanine amidase activity"/>
    <property type="evidence" value="ECO:0007669"/>
    <property type="project" value="InterPro"/>
</dbReference>
<keyword evidence="3" id="KW-1133">Transmembrane helix</keyword>
<dbReference type="AlphaFoldDB" id="A0A2A9ELU1"/>
<proteinExistence type="predicted"/>
<protein>
    <submittedName>
        <fullName evidence="5">N-acetylmuramoyl-L-alanine amidase</fullName>
    </submittedName>
</protein>
<evidence type="ECO:0000256" key="3">
    <source>
        <dbReference type="SAM" id="Phobius"/>
    </source>
</evidence>
<dbReference type="Proteomes" id="UP000222106">
    <property type="component" value="Unassembled WGS sequence"/>
</dbReference>
<dbReference type="SUPFAM" id="SSF53187">
    <property type="entry name" value="Zn-dependent exopeptidases"/>
    <property type="match status" value="1"/>
</dbReference>
<evidence type="ECO:0000313" key="5">
    <source>
        <dbReference type="EMBL" id="PFG40057.1"/>
    </source>
</evidence>
<dbReference type="GO" id="GO:0030288">
    <property type="term" value="C:outer membrane-bounded periplasmic space"/>
    <property type="evidence" value="ECO:0007669"/>
    <property type="project" value="TreeGrafter"/>
</dbReference>
<comment type="caution">
    <text evidence="5">The sequence shown here is derived from an EMBL/GenBank/DDBJ whole genome shotgun (WGS) entry which is preliminary data.</text>
</comment>
<organism evidence="5 6">
    <name type="scientific">Georgenia soli</name>
    <dbReference type="NCBI Taxonomy" id="638953"/>
    <lineage>
        <taxon>Bacteria</taxon>
        <taxon>Bacillati</taxon>
        <taxon>Actinomycetota</taxon>
        <taxon>Actinomycetes</taxon>
        <taxon>Micrococcales</taxon>
        <taxon>Bogoriellaceae</taxon>
        <taxon>Georgenia</taxon>
    </lineage>
</organism>
<dbReference type="Gene3D" id="3.40.630.40">
    <property type="entry name" value="Zn-dependent exopeptidases"/>
    <property type="match status" value="1"/>
</dbReference>
<dbReference type="GO" id="GO:0009253">
    <property type="term" value="P:peptidoglycan catabolic process"/>
    <property type="evidence" value="ECO:0007669"/>
    <property type="project" value="InterPro"/>
</dbReference>
<dbReference type="SMART" id="SM00646">
    <property type="entry name" value="Ami_3"/>
    <property type="match status" value="1"/>
</dbReference>
<dbReference type="PANTHER" id="PTHR30404:SF0">
    <property type="entry name" value="N-ACETYLMURAMOYL-L-ALANINE AMIDASE AMIC"/>
    <property type="match status" value="1"/>
</dbReference>
<keyword evidence="1" id="KW-0378">Hydrolase</keyword>
<dbReference type="OrthoDB" id="3268878at2"/>
<evidence type="ECO:0000256" key="2">
    <source>
        <dbReference type="SAM" id="MobiDB-lite"/>
    </source>
</evidence>